<evidence type="ECO:0000313" key="3">
    <source>
        <dbReference type="EMBL" id="GMS79131.1"/>
    </source>
</evidence>
<feature type="non-terminal residue" evidence="2">
    <location>
        <position position="159"/>
    </location>
</feature>
<evidence type="ECO:0000313" key="2">
    <source>
        <dbReference type="EMBL" id="GMS79105.1"/>
    </source>
</evidence>
<dbReference type="PROSITE" id="PS50181">
    <property type="entry name" value="FBOX"/>
    <property type="match status" value="1"/>
</dbReference>
<dbReference type="EMBL" id="BTSX01000001">
    <property type="protein sequence ID" value="GMS79105.1"/>
    <property type="molecule type" value="Genomic_DNA"/>
</dbReference>
<name>A0AAV5SA80_9BILA</name>
<protein>
    <recommendedName>
        <fullName evidence="1">F-box domain-containing protein</fullName>
    </recommendedName>
</protein>
<dbReference type="AlphaFoldDB" id="A0AAV5SA80"/>
<gene>
    <name evidence="2" type="ORF">PENTCL1PPCAC_1280</name>
    <name evidence="3" type="ORF">PENTCL1PPCAC_1306</name>
</gene>
<reference evidence="2" key="1">
    <citation type="submission" date="2023-10" db="EMBL/GenBank/DDBJ databases">
        <title>Genome assembly of Pristionchus species.</title>
        <authorList>
            <person name="Yoshida K."/>
            <person name="Sommer R.J."/>
        </authorList>
    </citation>
    <scope>NUCLEOTIDE SEQUENCE</scope>
    <source>
        <strain evidence="2">RS0144</strain>
    </source>
</reference>
<dbReference type="InterPro" id="IPR001810">
    <property type="entry name" value="F-box_dom"/>
</dbReference>
<evidence type="ECO:0000259" key="1">
    <source>
        <dbReference type="PROSITE" id="PS50181"/>
    </source>
</evidence>
<proteinExistence type="predicted"/>
<evidence type="ECO:0000313" key="4">
    <source>
        <dbReference type="Proteomes" id="UP001432027"/>
    </source>
</evidence>
<dbReference type="Proteomes" id="UP001432027">
    <property type="component" value="Unassembled WGS sequence"/>
</dbReference>
<feature type="domain" description="F-box" evidence="1">
    <location>
        <begin position="2"/>
        <end position="50"/>
    </location>
</feature>
<dbReference type="Pfam" id="PF00646">
    <property type="entry name" value="F-box"/>
    <property type="match status" value="1"/>
</dbReference>
<accession>A0AAV5SA80</accession>
<keyword evidence="4" id="KW-1185">Reference proteome</keyword>
<dbReference type="EMBL" id="BTSX01000001">
    <property type="protein sequence ID" value="GMS79131.1"/>
    <property type="molecule type" value="Genomic_DNA"/>
</dbReference>
<comment type="caution">
    <text evidence="2">The sequence shown here is derived from an EMBL/GenBank/DDBJ whole genome shotgun (WGS) entry which is preliminary data.</text>
</comment>
<organism evidence="2 4">
    <name type="scientific">Pristionchus entomophagus</name>
    <dbReference type="NCBI Taxonomy" id="358040"/>
    <lineage>
        <taxon>Eukaryota</taxon>
        <taxon>Metazoa</taxon>
        <taxon>Ecdysozoa</taxon>
        <taxon>Nematoda</taxon>
        <taxon>Chromadorea</taxon>
        <taxon>Rhabditida</taxon>
        <taxon>Rhabditina</taxon>
        <taxon>Diplogasteromorpha</taxon>
        <taxon>Diplogasteroidea</taxon>
        <taxon>Neodiplogasteridae</taxon>
        <taxon>Pristionchus</taxon>
    </lineage>
</organism>
<sequence length="159" mass="18264">MAIELLELPFEMVTEIVNHVDYKGLLALREVCQLTKEIVDELCKITFIHHLYFANGRLYNTGSICLTLDGSRPPFALYSDITKEWVWTVDTKGTCKKIDVSVQKEQVSNLLEDIRSKIPQCTIDSLVFNSQDELYVSLFESFLEGLTVNKSCLDVYTEW</sequence>